<protein>
    <submittedName>
        <fullName evidence="2">Peptidylprolyl isomerase</fullName>
    </submittedName>
</protein>
<feature type="domain" description="Trigger factor ribosome-binding bacterial" evidence="1">
    <location>
        <begin position="1"/>
        <end position="147"/>
    </location>
</feature>
<dbReference type="GO" id="GO:0015031">
    <property type="term" value="P:protein transport"/>
    <property type="evidence" value="ECO:0007669"/>
    <property type="project" value="InterPro"/>
</dbReference>
<dbReference type="Proteomes" id="UP000029556">
    <property type="component" value="Unassembled WGS sequence"/>
</dbReference>
<organism evidence="2 3">
    <name type="scientific">Hoylesella buccalis DNF00853</name>
    <dbReference type="NCBI Taxonomy" id="1401074"/>
    <lineage>
        <taxon>Bacteria</taxon>
        <taxon>Pseudomonadati</taxon>
        <taxon>Bacteroidota</taxon>
        <taxon>Bacteroidia</taxon>
        <taxon>Bacteroidales</taxon>
        <taxon>Prevotellaceae</taxon>
        <taxon>Hoylesella</taxon>
    </lineage>
</organism>
<dbReference type="PANTHER" id="PTHR30560:SF3">
    <property type="entry name" value="TRIGGER FACTOR-LIKE PROTEIN TIG, CHLOROPLASTIC"/>
    <property type="match status" value="1"/>
</dbReference>
<dbReference type="PANTHER" id="PTHR30560">
    <property type="entry name" value="TRIGGER FACTOR CHAPERONE AND PEPTIDYL-PROLYL CIS/TRANS ISOMERASE"/>
    <property type="match status" value="1"/>
</dbReference>
<dbReference type="GO" id="GO:0051083">
    <property type="term" value="P:'de novo' cotranslational protein folding"/>
    <property type="evidence" value="ECO:0007669"/>
    <property type="project" value="TreeGrafter"/>
</dbReference>
<proteinExistence type="predicted"/>
<dbReference type="SUPFAM" id="SSF102735">
    <property type="entry name" value="Trigger factor ribosome-binding domain"/>
    <property type="match status" value="1"/>
</dbReference>
<comment type="caution">
    <text evidence="2">The sequence shown here is derived from an EMBL/GenBank/DDBJ whole genome shotgun (WGS) entry which is preliminary data.</text>
</comment>
<dbReference type="EMBL" id="JRNN01000097">
    <property type="protein sequence ID" value="KGF32878.1"/>
    <property type="molecule type" value="Genomic_DNA"/>
</dbReference>
<accession>A0A095ZE11</accession>
<dbReference type="InterPro" id="IPR037041">
    <property type="entry name" value="Trigger_fac_C_sf"/>
</dbReference>
<evidence type="ECO:0000313" key="3">
    <source>
        <dbReference type="Proteomes" id="UP000029556"/>
    </source>
</evidence>
<dbReference type="Gene3D" id="1.10.3120.10">
    <property type="entry name" value="Trigger factor, C-terminal domain"/>
    <property type="match status" value="1"/>
</dbReference>
<dbReference type="GO" id="GO:0044183">
    <property type="term" value="F:protein folding chaperone"/>
    <property type="evidence" value="ECO:0007669"/>
    <property type="project" value="TreeGrafter"/>
</dbReference>
<dbReference type="PIRSF" id="PIRSF003095">
    <property type="entry name" value="Trigger_factor"/>
    <property type="match status" value="1"/>
</dbReference>
<gene>
    <name evidence="2" type="ORF">HMPREF2137_12785</name>
</gene>
<dbReference type="GO" id="GO:0043335">
    <property type="term" value="P:protein unfolding"/>
    <property type="evidence" value="ECO:0007669"/>
    <property type="project" value="TreeGrafter"/>
</dbReference>
<sequence>MNISFENPDKINGQLTVTVEESDYKEDVEKTLKDYRKKANMPGFRPGQVPMGMIKRQYGPAVKMDVINKQVGSKVYDYIKENNIPMLGEPLASEKHDAVDLEKDAPYTFVFDIAVAPEFKIELNGKNKIDYYKIQVDDKLIDQQVDSFAARMGEYVKAETFEGNDMLKGDLRELDEQGSTKEGGLTVEAAVLMPAYIKVEEEKKKFDGAKLGDIITFNPRKAYASDVELASFLKVDKEQVKDHEGNFSYQITEISRFQNHAVNQELFDNIYGKDAVKDEKQFREKIAEGLKAQLEGESDYKFLQDVRAYAEKKVGKLEYPDELLKRIMRKNNPDKDEEFVEKNYDESLKQLTWHLIKEQLVKAHDIKVEDKDVKEVARAAARAQFAQYGMSNVPDEYIDNYVNDLLKKQESVDAFIDRAVDTKLTQALKNSVKLNEKEISLDDFQKMMEAK</sequence>
<reference evidence="2 3" key="1">
    <citation type="submission" date="2014-07" db="EMBL/GenBank/DDBJ databases">
        <authorList>
            <person name="McCorrison J."/>
            <person name="Sanka R."/>
            <person name="Torralba M."/>
            <person name="Gillis M."/>
            <person name="Haft D.H."/>
            <person name="Methe B."/>
            <person name="Sutton G."/>
            <person name="Nelson K.E."/>
        </authorList>
    </citation>
    <scope>NUCLEOTIDE SEQUENCE [LARGE SCALE GENOMIC DNA]</scope>
    <source>
        <strain evidence="2 3">DNF00853</strain>
    </source>
</reference>
<name>A0A095ZE11_9BACT</name>
<evidence type="ECO:0000259" key="1">
    <source>
        <dbReference type="Pfam" id="PF05697"/>
    </source>
</evidence>
<dbReference type="AlphaFoldDB" id="A0A095ZE11"/>
<dbReference type="InterPro" id="IPR036611">
    <property type="entry name" value="Trigger_fac_ribosome-bd_sf"/>
</dbReference>
<evidence type="ECO:0000313" key="2">
    <source>
        <dbReference type="EMBL" id="KGF32878.1"/>
    </source>
</evidence>
<dbReference type="InterPro" id="IPR027304">
    <property type="entry name" value="Trigger_fact/SurA_dom_sf"/>
</dbReference>
<keyword evidence="2" id="KW-0413">Isomerase</keyword>
<dbReference type="OrthoDB" id="9767721at2"/>
<dbReference type="InterPro" id="IPR005215">
    <property type="entry name" value="Trig_fac"/>
</dbReference>
<dbReference type="InterPro" id="IPR008881">
    <property type="entry name" value="Trigger_fac_ribosome-bd_bac"/>
</dbReference>
<dbReference type="GO" id="GO:0043022">
    <property type="term" value="F:ribosome binding"/>
    <property type="evidence" value="ECO:0007669"/>
    <property type="project" value="TreeGrafter"/>
</dbReference>
<dbReference type="Pfam" id="PF05697">
    <property type="entry name" value="Trigger_N"/>
    <property type="match status" value="1"/>
</dbReference>
<dbReference type="Gene3D" id="3.30.70.1050">
    <property type="entry name" value="Trigger factor ribosome-binding domain"/>
    <property type="match status" value="1"/>
</dbReference>
<dbReference type="RefSeq" id="WP_036875138.1">
    <property type="nucleotide sequence ID" value="NZ_JRNN01000097.1"/>
</dbReference>
<dbReference type="GO" id="GO:0003755">
    <property type="term" value="F:peptidyl-prolyl cis-trans isomerase activity"/>
    <property type="evidence" value="ECO:0007669"/>
    <property type="project" value="TreeGrafter"/>
</dbReference>
<dbReference type="NCBIfam" id="TIGR00115">
    <property type="entry name" value="tig"/>
    <property type="match status" value="1"/>
</dbReference>
<dbReference type="SUPFAM" id="SSF109998">
    <property type="entry name" value="Triger factor/SurA peptide-binding domain-like"/>
    <property type="match status" value="1"/>
</dbReference>